<organism evidence="1 2">
    <name type="scientific">Thiomicrorhabdus xiamenensis</name>
    <dbReference type="NCBI Taxonomy" id="2739063"/>
    <lineage>
        <taxon>Bacteria</taxon>
        <taxon>Pseudomonadati</taxon>
        <taxon>Pseudomonadota</taxon>
        <taxon>Gammaproteobacteria</taxon>
        <taxon>Thiotrichales</taxon>
        <taxon>Piscirickettsiaceae</taxon>
        <taxon>Thiomicrorhabdus</taxon>
    </lineage>
</organism>
<evidence type="ECO:0000313" key="2">
    <source>
        <dbReference type="Proteomes" id="UP000504724"/>
    </source>
</evidence>
<accession>A0A7D4T1Y3</accession>
<dbReference type="AlphaFoldDB" id="A0A7D4T1Y3"/>
<name>A0A7D4T1Y3_9GAMM</name>
<keyword evidence="2" id="KW-1185">Reference proteome</keyword>
<dbReference type="EMBL" id="CP054020">
    <property type="protein sequence ID" value="QKI89925.1"/>
    <property type="molecule type" value="Genomic_DNA"/>
</dbReference>
<proteinExistence type="predicted"/>
<dbReference type="RefSeq" id="WP_173286208.1">
    <property type="nucleotide sequence ID" value="NZ_CP054020.1"/>
</dbReference>
<dbReference type="Proteomes" id="UP000504724">
    <property type="component" value="Chromosome"/>
</dbReference>
<dbReference type="KEGG" id="txa:HQN79_10230"/>
<gene>
    <name evidence="1" type="ORF">HQN79_10230</name>
</gene>
<sequence length="77" mass="9162">MLSIAELTKRVQENAKNRTHEERIRLLKKSRILDEDESVNEFFTTIRNVSRHAKIQINTTYTQNYNNSSTVSFLYKK</sequence>
<protein>
    <submittedName>
        <fullName evidence="1">Uncharacterized protein</fullName>
    </submittedName>
</protein>
<reference evidence="1 2" key="1">
    <citation type="submission" date="2020-05" db="EMBL/GenBank/DDBJ databases">
        <title>Thiomicrorhabdus sediminis sp.nov. and Thiomicrorhabdus xiamenensis sp.nov., novel sulfur-oxidizing bacteria isolated from coastal sediment.</title>
        <authorList>
            <person name="Liu X."/>
        </authorList>
    </citation>
    <scope>NUCLEOTIDE SEQUENCE [LARGE SCALE GENOMIC DNA]</scope>
    <source>
        <strain evidence="1 2">G2</strain>
    </source>
</reference>
<evidence type="ECO:0000313" key="1">
    <source>
        <dbReference type="EMBL" id="QKI89925.1"/>
    </source>
</evidence>